<comment type="caution">
    <text evidence="8">The sequence shown here is derived from an EMBL/GenBank/DDBJ whole genome shotgun (WGS) entry which is preliminary data.</text>
</comment>
<dbReference type="Gene3D" id="1.20.950.20">
    <property type="entry name" value="Transmembrane di-heme cytochromes, Chain C"/>
    <property type="match status" value="1"/>
</dbReference>
<evidence type="ECO:0000256" key="3">
    <source>
        <dbReference type="ARBA" id="ARBA00022692"/>
    </source>
</evidence>
<sequence>MSAIPHEDAPRRRLLIYRHRLVVRVTHWINVLCIAVLLMSGMQIFNAHPALYVGQRSQFDHPVLAMGAADDSGAKPVGVTTILGHDFTTTGVLGVSREHGELVERGFPSWATLPSYQDLATGRRWHFFFAWLFVANGLVYLAWSLTSGHLRELVPSGEQLRHIGRSIWEHLRLRFPRGDEARHYNVLQKLAYFGIVVIVLPLLVLAGLTMSPGIDAAFPWLVELFGGRQTARTIHFICATLVMLFVVVHVVMVLVSGLFNNLRSMITGNYAIDPEEKPDAH</sequence>
<keyword evidence="5 6" id="KW-0472">Membrane</keyword>
<evidence type="ECO:0000256" key="4">
    <source>
        <dbReference type="ARBA" id="ARBA00022989"/>
    </source>
</evidence>
<keyword evidence="4 6" id="KW-1133">Transmembrane helix</keyword>
<evidence type="ECO:0000256" key="1">
    <source>
        <dbReference type="ARBA" id="ARBA00004651"/>
    </source>
</evidence>
<dbReference type="PANTHER" id="PTHR30485:SF1">
    <property type="entry name" value="CYTOCHROME YDHU-RELATED"/>
    <property type="match status" value="1"/>
</dbReference>
<evidence type="ECO:0000313" key="9">
    <source>
        <dbReference type="Proteomes" id="UP001144805"/>
    </source>
</evidence>
<accession>A0A9X3E703</accession>
<dbReference type="GO" id="GO:0022904">
    <property type="term" value="P:respiratory electron transport chain"/>
    <property type="evidence" value="ECO:0007669"/>
    <property type="project" value="InterPro"/>
</dbReference>
<dbReference type="GO" id="GO:0009055">
    <property type="term" value="F:electron transfer activity"/>
    <property type="evidence" value="ECO:0007669"/>
    <property type="project" value="InterPro"/>
</dbReference>
<dbReference type="AlphaFoldDB" id="A0A9X3E703"/>
<feature type="transmembrane region" description="Helical" evidence="6">
    <location>
        <begin position="190"/>
        <end position="214"/>
    </location>
</feature>
<feature type="transmembrane region" description="Helical" evidence="6">
    <location>
        <begin position="234"/>
        <end position="259"/>
    </location>
</feature>
<protein>
    <submittedName>
        <fullName evidence="8">Cytochrome b/b6 domain-containing protein</fullName>
    </submittedName>
</protein>
<dbReference type="Pfam" id="PF01292">
    <property type="entry name" value="Ni_hydr_CYTB"/>
    <property type="match status" value="1"/>
</dbReference>
<evidence type="ECO:0000259" key="7">
    <source>
        <dbReference type="Pfam" id="PF01292"/>
    </source>
</evidence>
<name>A0A9X3E703_9HYPH</name>
<proteinExistence type="predicted"/>
<keyword evidence="3 6" id="KW-0812">Transmembrane</keyword>
<keyword evidence="9" id="KW-1185">Reference proteome</keyword>
<dbReference type="PANTHER" id="PTHR30485">
    <property type="entry name" value="NI/FE-HYDROGENASE 1 B-TYPE CYTOCHROME SUBUNIT"/>
    <property type="match status" value="1"/>
</dbReference>
<dbReference type="GO" id="GO:0020037">
    <property type="term" value="F:heme binding"/>
    <property type="evidence" value="ECO:0007669"/>
    <property type="project" value="TreeGrafter"/>
</dbReference>
<dbReference type="InterPro" id="IPR051542">
    <property type="entry name" value="Hydrogenase_cytochrome"/>
</dbReference>
<dbReference type="InterPro" id="IPR016174">
    <property type="entry name" value="Di-haem_cyt_TM"/>
</dbReference>
<comment type="subcellular location">
    <subcellularLocation>
        <location evidence="1">Cell membrane</location>
        <topology evidence="1">Multi-pass membrane protein</topology>
    </subcellularLocation>
</comment>
<feature type="transmembrane region" description="Helical" evidence="6">
    <location>
        <begin position="125"/>
        <end position="143"/>
    </location>
</feature>
<dbReference type="Proteomes" id="UP001144805">
    <property type="component" value="Unassembled WGS sequence"/>
</dbReference>
<evidence type="ECO:0000256" key="5">
    <source>
        <dbReference type="ARBA" id="ARBA00023136"/>
    </source>
</evidence>
<feature type="transmembrane region" description="Helical" evidence="6">
    <location>
        <begin position="21"/>
        <end position="45"/>
    </location>
</feature>
<dbReference type="InterPro" id="IPR011577">
    <property type="entry name" value="Cyt_b561_bac/Ni-Hgenase"/>
</dbReference>
<feature type="domain" description="Cytochrome b561 bacterial/Ni-hydrogenase" evidence="7">
    <location>
        <begin position="18"/>
        <end position="268"/>
    </location>
</feature>
<organism evidence="8 9">
    <name type="scientific">Kaistia nematophila</name>
    <dbReference type="NCBI Taxonomy" id="2994654"/>
    <lineage>
        <taxon>Bacteria</taxon>
        <taxon>Pseudomonadati</taxon>
        <taxon>Pseudomonadota</taxon>
        <taxon>Alphaproteobacteria</taxon>
        <taxon>Hyphomicrobiales</taxon>
        <taxon>Kaistiaceae</taxon>
        <taxon>Kaistia</taxon>
    </lineage>
</organism>
<dbReference type="SUPFAM" id="SSF81342">
    <property type="entry name" value="Transmembrane di-heme cytochromes"/>
    <property type="match status" value="1"/>
</dbReference>
<gene>
    <name evidence="8" type="ORF">OSH07_24005</name>
</gene>
<evidence type="ECO:0000256" key="6">
    <source>
        <dbReference type="SAM" id="Phobius"/>
    </source>
</evidence>
<evidence type="ECO:0000256" key="2">
    <source>
        <dbReference type="ARBA" id="ARBA00022475"/>
    </source>
</evidence>
<dbReference type="EMBL" id="JAPKNK010000017">
    <property type="protein sequence ID" value="MCX5572288.1"/>
    <property type="molecule type" value="Genomic_DNA"/>
</dbReference>
<keyword evidence="2" id="KW-1003">Cell membrane</keyword>
<dbReference type="GO" id="GO:0005886">
    <property type="term" value="C:plasma membrane"/>
    <property type="evidence" value="ECO:0007669"/>
    <property type="project" value="UniProtKB-SubCell"/>
</dbReference>
<dbReference type="RefSeq" id="WP_266341249.1">
    <property type="nucleotide sequence ID" value="NZ_JAPKNK010000017.1"/>
</dbReference>
<reference evidence="8" key="1">
    <citation type="submission" date="2022-11" db="EMBL/GenBank/DDBJ databases">
        <title>Biodiversity and phylogenetic relationships of bacteria.</title>
        <authorList>
            <person name="Machado R.A.R."/>
            <person name="Bhat A."/>
            <person name="Loulou A."/>
            <person name="Kallel S."/>
        </authorList>
    </citation>
    <scope>NUCLEOTIDE SEQUENCE</scope>
    <source>
        <strain evidence="8">K-TC2</strain>
    </source>
</reference>
<evidence type="ECO:0000313" key="8">
    <source>
        <dbReference type="EMBL" id="MCX5572288.1"/>
    </source>
</evidence>